<protein>
    <submittedName>
        <fullName evidence="1">Uncharacterized protein</fullName>
    </submittedName>
</protein>
<dbReference type="AlphaFoldDB" id="F5S4S2"/>
<evidence type="ECO:0000313" key="2">
    <source>
        <dbReference type="Proteomes" id="UP000004207"/>
    </source>
</evidence>
<evidence type="ECO:0000313" key="1">
    <source>
        <dbReference type="EMBL" id="EGK11965.1"/>
    </source>
</evidence>
<sequence length="44" mass="5105">MQAAFSTEIRQKAACTFIQCTSNLTKIKKINKSIHFSFVMVYYL</sequence>
<dbReference type="HOGENOM" id="CLU_3217376_0_0_4"/>
<organism evidence="1 2">
    <name type="scientific">Kingella kingae ATCC 23330</name>
    <dbReference type="NCBI Taxonomy" id="887327"/>
    <lineage>
        <taxon>Bacteria</taxon>
        <taxon>Pseudomonadati</taxon>
        <taxon>Pseudomonadota</taxon>
        <taxon>Betaproteobacteria</taxon>
        <taxon>Neisseriales</taxon>
        <taxon>Neisseriaceae</taxon>
        <taxon>Kingella</taxon>
    </lineage>
</organism>
<comment type="caution">
    <text evidence="1">The sequence shown here is derived from an EMBL/GenBank/DDBJ whole genome shotgun (WGS) entry which is preliminary data.</text>
</comment>
<proteinExistence type="predicted"/>
<dbReference type="EMBL" id="AFHS01000005">
    <property type="protein sequence ID" value="EGK11965.1"/>
    <property type="molecule type" value="Genomic_DNA"/>
</dbReference>
<gene>
    <name evidence="1" type="ORF">HMPREF0476_0205</name>
</gene>
<name>F5S4S2_KINKI</name>
<reference evidence="1 2" key="1">
    <citation type="submission" date="2011-04" db="EMBL/GenBank/DDBJ databases">
        <authorList>
            <person name="Muzny D."/>
            <person name="Qin X."/>
            <person name="Deng J."/>
            <person name="Jiang H."/>
            <person name="Liu Y."/>
            <person name="Qu J."/>
            <person name="Song X.-Z."/>
            <person name="Zhang L."/>
            <person name="Thornton R."/>
            <person name="Coyle M."/>
            <person name="Francisco L."/>
            <person name="Jackson L."/>
            <person name="Javaid M."/>
            <person name="Korchina V."/>
            <person name="Kovar C."/>
            <person name="Mata R."/>
            <person name="Mathew T."/>
            <person name="Ngo R."/>
            <person name="Nguyen L."/>
            <person name="Nguyen N."/>
            <person name="Okwuonu G."/>
            <person name="Ongeri F."/>
            <person name="Pham C."/>
            <person name="Simmons D."/>
            <person name="Wilczek-Boney K."/>
            <person name="Hale W."/>
            <person name="Jakkamsetti A."/>
            <person name="Pham P."/>
            <person name="Ruth R."/>
            <person name="San Lucas F."/>
            <person name="Warren J."/>
            <person name="Zhang J."/>
            <person name="Zhao Z."/>
            <person name="Zhou C."/>
            <person name="Zhu D."/>
            <person name="Lee S."/>
            <person name="Bess C."/>
            <person name="Blankenburg K."/>
            <person name="Forbes L."/>
            <person name="Fu Q."/>
            <person name="Gubbala S."/>
            <person name="Hirani K."/>
            <person name="Jayaseelan J.C."/>
            <person name="Lara F."/>
            <person name="Munidasa M."/>
            <person name="Palculict T."/>
            <person name="Patil S."/>
            <person name="Pu L.-L."/>
            <person name="Saada N."/>
            <person name="Tang L."/>
            <person name="Weissenberger G."/>
            <person name="Zhu Y."/>
            <person name="Hemphill L."/>
            <person name="Shang Y."/>
            <person name="Youmans B."/>
            <person name="Ayvaz T."/>
            <person name="Ross M."/>
            <person name="Santibanez J."/>
            <person name="Aqrawi P."/>
            <person name="Gross S."/>
            <person name="Joshi V."/>
            <person name="Fowler G."/>
            <person name="Nazareth L."/>
            <person name="Reid J."/>
            <person name="Worley K."/>
            <person name="Petrosino J."/>
            <person name="Highlander S."/>
            <person name="Gibbs R."/>
        </authorList>
    </citation>
    <scope>NUCLEOTIDE SEQUENCE [LARGE SCALE GENOMIC DNA]</scope>
    <source>
        <strain evidence="1 2">ATCC 23330</strain>
    </source>
</reference>
<keyword evidence="2" id="KW-1185">Reference proteome</keyword>
<accession>F5S4S2</accession>
<dbReference type="Proteomes" id="UP000004207">
    <property type="component" value="Unassembled WGS sequence"/>
</dbReference>